<evidence type="ECO:0000313" key="1">
    <source>
        <dbReference type="EMBL" id="GJS91143.1"/>
    </source>
</evidence>
<protein>
    <submittedName>
        <fullName evidence="1">Uncharacterized protein</fullName>
    </submittedName>
</protein>
<accession>A0ABQ4ZQN6</accession>
<dbReference type="Proteomes" id="UP001151760">
    <property type="component" value="Unassembled WGS sequence"/>
</dbReference>
<keyword evidence="2" id="KW-1185">Reference proteome</keyword>
<proteinExistence type="predicted"/>
<reference evidence="1" key="2">
    <citation type="submission" date="2022-01" db="EMBL/GenBank/DDBJ databases">
        <authorList>
            <person name="Yamashiro T."/>
            <person name="Shiraishi A."/>
            <person name="Satake H."/>
            <person name="Nakayama K."/>
        </authorList>
    </citation>
    <scope>NUCLEOTIDE SEQUENCE</scope>
</reference>
<comment type="caution">
    <text evidence="1">The sequence shown here is derived from an EMBL/GenBank/DDBJ whole genome shotgun (WGS) entry which is preliminary data.</text>
</comment>
<sequence>MALKGRWAFRYGVNGRYLGRWGDLGGGSLGINGKKYILGGTEFYITRHLMHSLKKKEWSIKLLLIEHLNDRSLSKRRNRSIIEAEMSRESVANELQASFPNGTKGVQIMTNPGPAPDLQKCFYPLADASSSIQNRKLGSSFWSCCTMEFFIDEIHQLLHNAHAEENYVDQAEIYNPLTVLRKGYAQERVFDFDESFAHVARLDGCQDLCRYADTKGFSIDLIILDKVYRLRKVAIYMDLKSSRELMPIMPVALILAKALLAGIQFPRWDNPVELQSNKLLEGACEIIYESNLVSTGKETMITPQKIKLRGRLLASFQDDAMYEMWSGHKIRKIEHEHVVDSRILLDRVSAQTLGLSNTDVVDYHALLVLINGTHPLPQCCLMLRLKDFIVISEYSKGYLSECAADISRINLRRTHFLLRRNPNGWRKGCAFASLGSMMRLFNVTINIVDSDSIGAVGLTVVIQTSLLMLQMKILEDPLVFRYQSFSNTIAECPSLFVDMSFGTFVGSLSTLGCARGASCDEVLQKQILFLRQLMCSDVQNSEFTTQIDCHVQSGFQKGASSRTRQLHHDRVEIHYFSSNNNACRTFRVIALVFTMRNGNPSRSNGVVTTNLNPFKCLIYEDIHLAKLRFKEQRLPQNSENEALRYAKVHSPFRFTDFKVIKLDELGPIIQKKKNIIVKDMMISLGKRYERLKKIPEELGIQSALPAPIQCNRSLPKGVLFVSNMDIEEPEYGIFFTDVFVIASMIKTPNNARFCLKMKKLIAEHPDQEKLQSKKAKLELVGYKLD</sequence>
<gene>
    <name evidence="1" type="ORF">Tco_0773779</name>
</gene>
<name>A0ABQ4ZQN6_9ASTR</name>
<evidence type="ECO:0000313" key="2">
    <source>
        <dbReference type="Proteomes" id="UP001151760"/>
    </source>
</evidence>
<organism evidence="1 2">
    <name type="scientific">Tanacetum coccineum</name>
    <dbReference type="NCBI Taxonomy" id="301880"/>
    <lineage>
        <taxon>Eukaryota</taxon>
        <taxon>Viridiplantae</taxon>
        <taxon>Streptophyta</taxon>
        <taxon>Embryophyta</taxon>
        <taxon>Tracheophyta</taxon>
        <taxon>Spermatophyta</taxon>
        <taxon>Magnoliopsida</taxon>
        <taxon>eudicotyledons</taxon>
        <taxon>Gunneridae</taxon>
        <taxon>Pentapetalae</taxon>
        <taxon>asterids</taxon>
        <taxon>campanulids</taxon>
        <taxon>Asterales</taxon>
        <taxon>Asteraceae</taxon>
        <taxon>Asteroideae</taxon>
        <taxon>Anthemideae</taxon>
        <taxon>Anthemidinae</taxon>
        <taxon>Tanacetum</taxon>
    </lineage>
</organism>
<reference evidence="1" key="1">
    <citation type="journal article" date="2022" name="Int. J. Mol. Sci.">
        <title>Draft Genome of Tanacetum Coccineum: Genomic Comparison of Closely Related Tanacetum-Family Plants.</title>
        <authorList>
            <person name="Yamashiro T."/>
            <person name="Shiraishi A."/>
            <person name="Nakayama K."/>
            <person name="Satake H."/>
        </authorList>
    </citation>
    <scope>NUCLEOTIDE SEQUENCE</scope>
</reference>
<dbReference type="EMBL" id="BQNB010011482">
    <property type="protein sequence ID" value="GJS91143.1"/>
    <property type="molecule type" value="Genomic_DNA"/>
</dbReference>